<dbReference type="InterPro" id="IPR001468">
    <property type="entry name" value="Indole-3-GlycerolPSynthase_CS"/>
</dbReference>
<dbReference type="PROSITE" id="PS00614">
    <property type="entry name" value="IGPS"/>
    <property type="match status" value="1"/>
</dbReference>
<evidence type="ECO:0000256" key="4">
    <source>
        <dbReference type="ARBA" id="ARBA00022793"/>
    </source>
</evidence>
<dbReference type="EMBL" id="CP036265">
    <property type="protein sequence ID" value="QDT17827.1"/>
    <property type="molecule type" value="Genomic_DNA"/>
</dbReference>
<evidence type="ECO:0000313" key="10">
    <source>
        <dbReference type="EMBL" id="QDT17827.1"/>
    </source>
</evidence>
<dbReference type="GO" id="GO:0000162">
    <property type="term" value="P:L-tryptophan biosynthetic process"/>
    <property type="evidence" value="ECO:0007669"/>
    <property type="project" value="UniProtKB-UniRule"/>
</dbReference>
<dbReference type="OrthoDB" id="9804217at2"/>
<dbReference type="KEGG" id="acaf:CA12_39620"/>
<comment type="pathway">
    <text evidence="2 8">Amino-acid biosynthesis; L-tryptophan biosynthesis; L-tryptophan from chorismate: step 4/5.</text>
</comment>
<evidence type="ECO:0000256" key="2">
    <source>
        <dbReference type="ARBA" id="ARBA00004696"/>
    </source>
</evidence>
<organism evidence="10 11">
    <name type="scientific">Alienimonas californiensis</name>
    <dbReference type="NCBI Taxonomy" id="2527989"/>
    <lineage>
        <taxon>Bacteria</taxon>
        <taxon>Pseudomonadati</taxon>
        <taxon>Planctomycetota</taxon>
        <taxon>Planctomycetia</taxon>
        <taxon>Planctomycetales</taxon>
        <taxon>Planctomycetaceae</taxon>
        <taxon>Alienimonas</taxon>
    </lineage>
</organism>
<dbReference type="HAMAP" id="MF_00134_B">
    <property type="entry name" value="IGPS_B"/>
    <property type="match status" value="1"/>
</dbReference>
<evidence type="ECO:0000256" key="8">
    <source>
        <dbReference type="HAMAP-Rule" id="MF_00134"/>
    </source>
</evidence>
<comment type="catalytic activity">
    <reaction evidence="1 8">
        <text>1-(2-carboxyphenylamino)-1-deoxy-D-ribulose 5-phosphate + H(+) = (1S,2R)-1-C-(indol-3-yl)glycerol 3-phosphate + CO2 + H2O</text>
        <dbReference type="Rhea" id="RHEA:23476"/>
        <dbReference type="ChEBI" id="CHEBI:15377"/>
        <dbReference type="ChEBI" id="CHEBI:15378"/>
        <dbReference type="ChEBI" id="CHEBI:16526"/>
        <dbReference type="ChEBI" id="CHEBI:58613"/>
        <dbReference type="ChEBI" id="CHEBI:58866"/>
        <dbReference type="EC" id="4.1.1.48"/>
    </reaction>
</comment>
<dbReference type="InterPro" id="IPR013785">
    <property type="entry name" value="Aldolase_TIM"/>
</dbReference>
<keyword evidence="6 8" id="KW-0057">Aromatic amino acid biosynthesis</keyword>
<dbReference type="PANTHER" id="PTHR22854:SF2">
    <property type="entry name" value="INDOLE-3-GLYCEROL-PHOSPHATE SYNTHASE"/>
    <property type="match status" value="1"/>
</dbReference>
<accession>A0A517PEM7</accession>
<evidence type="ECO:0000256" key="1">
    <source>
        <dbReference type="ARBA" id="ARBA00001633"/>
    </source>
</evidence>
<dbReference type="RefSeq" id="WP_145360826.1">
    <property type="nucleotide sequence ID" value="NZ_CP036265.1"/>
</dbReference>
<dbReference type="GO" id="GO:0004425">
    <property type="term" value="F:indole-3-glycerol-phosphate synthase activity"/>
    <property type="evidence" value="ECO:0007669"/>
    <property type="project" value="UniProtKB-UniRule"/>
</dbReference>
<reference evidence="10 11" key="1">
    <citation type="submission" date="2019-02" db="EMBL/GenBank/DDBJ databases">
        <title>Deep-cultivation of Planctomycetes and their phenomic and genomic characterization uncovers novel biology.</title>
        <authorList>
            <person name="Wiegand S."/>
            <person name="Jogler M."/>
            <person name="Boedeker C."/>
            <person name="Pinto D."/>
            <person name="Vollmers J."/>
            <person name="Rivas-Marin E."/>
            <person name="Kohn T."/>
            <person name="Peeters S.H."/>
            <person name="Heuer A."/>
            <person name="Rast P."/>
            <person name="Oberbeckmann S."/>
            <person name="Bunk B."/>
            <person name="Jeske O."/>
            <person name="Meyerdierks A."/>
            <person name="Storesund J.E."/>
            <person name="Kallscheuer N."/>
            <person name="Luecker S."/>
            <person name="Lage O.M."/>
            <person name="Pohl T."/>
            <person name="Merkel B.J."/>
            <person name="Hornburger P."/>
            <person name="Mueller R.-W."/>
            <person name="Bruemmer F."/>
            <person name="Labrenz M."/>
            <person name="Spormann A.M."/>
            <person name="Op den Camp H."/>
            <person name="Overmann J."/>
            <person name="Amann R."/>
            <person name="Jetten M.S.M."/>
            <person name="Mascher T."/>
            <person name="Medema M.H."/>
            <person name="Devos D.P."/>
            <person name="Kaster A.-K."/>
            <person name="Ovreas L."/>
            <person name="Rohde M."/>
            <person name="Galperin M.Y."/>
            <person name="Jogler C."/>
        </authorList>
    </citation>
    <scope>NUCLEOTIDE SEQUENCE [LARGE SCALE GENOMIC DNA]</scope>
    <source>
        <strain evidence="10 11">CA12</strain>
    </source>
</reference>
<dbReference type="Pfam" id="PF00218">
    <property type="entry name" value="IGPS"/>
    <property type="match status" value="1"/>
</dbReference>
<dbReference type="FunFam" id="3.20.20.70:FF:000024">
    <property type="entry name" value="Indole-3-glycerol phosphate synthase"/>
    <property type="match status" value="1"/>
</dbReference>
<feature type="domain" description="Indole-3-glycerol phosphate synthase" evidence="9">
    <location>
        <begin position="5"/>
        <end position="267"/>
    </location>
</feature>
<dbReference type="Proteomes" id="UP000318741">
    <property type="component" value="Chromosome"/>
</dbReference>
<dbReference type="PANTHER" id="PTHR22854">
    <property type="entry name" value="TRYPTOPHAN BIOSYNTHESIS PROTEIN"/>
    <property type="match status" value="1"/>
</dbReference>
<evidence type="ECO:0000256" key="3">
    <source>
        <dbReference type="ARBA" id="ARBA00022605"/>
    </source>
</evidence>
<evidence type="ECO:0000259" key="9">
    <source>
        <dbReference type="Pfam" id="PF00218"/>
    </source>
</evidence>
<dbReference type="UniPathway" id="UPA00035">
    <property type="reaction ID" value="UER00043"/>
</dbReference>
<keyword evidence="7 8" id="KW-0456">Lyase</keyword>
<sequence length="270" mass="28174">MATILDDILTRTRADLKTREAAVPLADLEAAAADMPPARDFTNALRPGNRGDRTPLGLIAEVKRASPSAGAIAEGADPVGVARTYEAAGAHCVSVLTDGPFFGGSLDDLKAVRAAIGLPVLRKDFVVSRYQLAEARAAGADAVLLIAECLPGEELPALHAAAGEFGLHTLIELYDPEHMPHVAALAAAAPERTVIGVNNRDLRTFTVDLEHSLRLVADCPAGVTFVSESGIRTREEIDRLAAAGVGAVLIGETLMRAPDPAAKVRELIGG</sequence>
<name>A0A517PEM7_9PLAN</name>
<proteinExistence type="inferred from homology"/>
<dbReference type="EC" id="4.1.1.48" evidence="8"/>
<keyword evidence="3 8" id="KW-0028">Amino-acid biosynthesis</keyword>
<dbReference type="Gene3D" id="3.20.20.70">
    <property type="entry name" value="Aldolase class I"/>
    <property type="match status" value="1"/>
</dbReference>
<dbReference type="NCBIfam" id="NF001377">
    <property type="entry name" value="PRK00278.2-4"/>
    <property type="match status" value="1"/>
</dbReference>
<dbReference type="InterPro" id="IPR011060">
    <property type="entry name" value="RibuloseP-bd_barrel"/>
</dbReference>
<gene>
    <name evidence="8 10" type="primary">trpC</name>
    <name evidence="10" type="ORF">CA12_39620</name>
</gene>
<evidence type="ECO:0000313" key="11">
    <source>
        <dbReference type="Proteomes" id="UP000318741"/>
    </source>
</evidence>
<evidence type="ECO:0000256" key="7">
    <source>
        <dbReference type="ARBA" id="ARBA00023239"/>
    </source>
</evidence>
<dbReference type="CDD" id="cd00331">
    <property type="entry name" value="IGPS"/>
    <property type="match status" value="1"/>
</dbReference>
<comment type="similarity">
    <text evidence="8">Belongs to the TrpC family.</text>
</comment>
<protein>
    <recommendedName>
        <fullName evidence="8">Indole-3-glycerol phosphate synthase</fullName>
        <shortName evidence="8">IGPS</shortName>
        <ecNumber evidence="8">4.1.1.48</ecNumber>
    </recommendedName>
</protein>
<evidence type="ECO:0000256" key="6">
    <source>
        <dbReference type="ARBA" id="ARBA00023141"/>
    </source>
</evidence>
<dbReference type="InterPro" id="IPR013798">
    <property type="entry name" value="Indole-3-glycerol_P_synth_dom"/>
</dbReference>
<dbReference type="SUPFAM" id="SSF51366">
    <property type="entry name" value="Ribulose-phoshate binding barrel"/>
    <property type="match status" value="1"/>
</dbReference>
<keyword evidence="4 8" id="KW-0210">Decarboxylase</keyword>
<dbReference type="InterPro" id="IPR045186">
    <property type="entry name" value="Indole-3-glycerol_P_synth"/>
</dbReference>
<keyword evidence="5 8" id="KW-0822">Tryptophan biosynthesis</keyword>
<keyword evidence="11" id="KW-1185">Reference proteome</keyword>
<dbReference type="AlphaFoldDB" id="A0A517PEM7"/>
<dbReference type="GO" id="GO:0004640">
    <property type="term" value="F:phosphoribosylanthranilate isomerase activity"/>
    <property type="evidence" value="ECO:0007669"/>
    <property type="project" value="TreeGrafter"/>
</dbReference>
<evidence type="ECO:0000256" key="5">
    <source>
        <dbReference type="ARBA" id="ARBA00022822"/>
    </source>
</evidence>